<dbReference type="GeneID" id="80516889"/>
<accession>A0A6N1NS20</accession>
<dbReference type="EMBL" id="MF405918">
    <property type="protein sequence ID" value="QKU33592.1"/>
    <property type="molecule type" value="Genomic_DNA"/>
</dbReference>
<reference evidence="1" key="1">
    <citation type="submission" date="2017-06" db="EMBL/GenBank/DDBJ databases">
        <authorList>
            <person name="Assis F.L."/>
            <person name="Abrahao J.S."/>
            <person name="Silva L."/>
            <person name="Khalil J.B."/>
            <person name="Rodrigues R."/>
            <person name="Silva L.S."/>
            <person name="Boratto P."/>
            <person name="Andrade M."/>
            <person name="Kroon E.G."/>
            <person name="Ribeiro B."/>
            <person name="Bergier I."/>
            <person name="Seligmann H."/>
            <person name="Ghigo E."/>
            <person name="Colson P."/>
            <person name="Levasseur A."/>
            <person name="Raoult D."/>
            <person name="Scola B.L."/>
        </authorList>
    </citation>
    <scope>NUCLEOTIDE SEQUENCE</scope>
    <source>
        <strain evidence="1">Deep ocean</strain>
    </source>
</reference>
<name>A0A6N1NS20_9VIRU</name>
<protein>
    <submittedName>
        <fullName evidence="1">Putative ORFan</fullName>
    </submittedName>
</protein>
<dbReference type="RefSeq" id="YP_010780198.1">
    <property type="nucleotide sequence ID" value="NC_075038.1"/>
</dbReference>
<dbReference type="KEGG" id="vg:80516889"/>
<proteinExistence type="predicted"/>
<evidence type="ECO:0000313" key="1">
    <source>
        <dbReference type="EMBL" id="QKU33592.1"/>
    </source>
</evidence>
<sequence>MSANINRYAFVDFSAKPYIHYFGVPYQKQQYKPQNYNNQERTIIRTNQPNQNITNRVPVNGMDNIIDYQNQYPNNYDENWSNFARKDNMFIRYAANNCNGGNNNNNKNN</sequence>
<organism evidence="1">
    <name type="scientific">Tupanvirus deep ocean</name>
    <dbReference type="NCBI Taxonomy" id="2126984"/>
    <lineage>
        <taxon>Viruses</taxon>
        <taxon>Varidnaviria</taxon>
        <taxon>Bamfordvirae</taxon>
        <taxon>Nucleocytoviricota</taxon>
        <taxon>Megaviricetes</taxon>
        <taxon>Imitervirales</taxon>
        <taxon>Mimiviridae</taxon>
        <taxon>Megamimivirinae</taxon>
        <taxon>Tupanvirus</taxon>
        <taxon>Tupanvirus altamarinense</taxon>
    </lineage>
</organism>
<reference evidence="1" key="2">
    <citation type="journal article" date="2018" name="Nat. Commun.">
        <title>Tailed giant Tupanvirus possesses the most complete translational apparatus of the known virosphere.</title>
        <authorList>
            <person name="Abrahao J."/>
            <person name="Silva L."/>
            <person name="Silva L.S."/>
            <person name="Khalil J.Y.B."/>
            <person name="Rodrigues R."/>
            <person name="Arantes T."/>
            <person name="Assis F."/>
            <person name="Boratto P."/>
            <person name="Andrade M."/>
            <person name="Kroon E.G."/>
            <person name="Ribeiro B."/>
            <person name="Bergier I."/>
            <person name="Seligmann H."/>
            <person name="Ghigo E."/>
            <person name="Colson P."/>
            <person name="Levasseur A."/>
            <person name="Kroemer G."/>
            <person name="Raoult D."/>
            <person name="La Scola B."/>
        </authorList>
    </citation>
    <scope>NUCLEOTIDE SEQUENCE [LARGE SCALE GENOMIC DNA]</scope>
    <source>
        <strain evidence="1">Deep ocean</strain>
    </source>
</reference>